<evidence type="ECO:0000256" key="7">
    <source>
        <dbReference type="ARBA" id="ARBA00023157"/>
    </source>
</evidence>
<dbReference type="Gene3D" id="3.40.50.1820">
    <property type="entry name" value="alpha/beta hydrolase"/>
    <property type="match status" value="1"/>
</dbReference>
<proteinExistence type="inferred from homology"/>
<evidence type="ECO:0000256" key="5">
    <source>
        <dbReference type="ARBA" id="ARBA00022801"/>
    </source>
</evidence>
<evidence type="ECO:0000256" key="3">
    <source>
        <dbReference type="ARBA" id="ARBA00022723"/>
    </source>
</evidence>
<keyword evidence="3" id="KW-0479">Metal-binding</keyword>
<dbReference type="SUPFAM" id="SSF53474">
    <property type="entry name" value="alpha/beta-Hydrolases"/>
    <property type="match status" value="1"/>
</dbReference>
<keyword evidence="6" id="KW-0106">Calcium</keyword>
<sequence length="503" mass="54833">MRRQTDCSHLTAPHVPGAKVLSINATERWNYSVPATPPFLLSPVQDLNICDVTVLLTHAGSQDQVTVKVWLPLQSWNGRFQANGGSGYVAGEFDLTLGPTVNDGYSSASTDAGVGFDFLSPGAWALDADGSVNFDALVDFSYRSVHDVAVVGKEITKQFYGTRPKYSYWNGCSTGGRQGMAAAQRYPKLFDGILAGAPAINWAKYVVGEQWPQVVMQQEQTFPSTCELKFFSDAAINECDELDGVKDGIITDPGKCSYDPLQSVGQVVQCDGQNITITNSTATIVKKTLQGPLDPSGERLWYGLNFGAPLDSLVNTTTTNDGTRTGFPFFVNDQWIKYFLARDPNYNTEAIDYDTFLDLFWQSYTEYNDIIGTDDADLSSFHHHGGKLLMWQGLSDQLIAPGGTIDYRDRVECLMGGADRTNDFFRLFFAPGVDHCGAGSTIGATPNDPFKALVDWVEQGQAPDLIPATVNDETKAERIICAYPQVATYQGGDADSAASFTCV</sequence>
<evidence type="ECO:0000256" key="1">
    <source>
        <dbReference type="ARBA" id="ARBA00006249"/>
    </source>
</evidence>
<evidence type="ECO:0000256" key="2">
    <source>
        <dbReference type="ARBA" id="ARBA00022487"/>
    </source>
</evidence>
<reference evidence="10" key="1">
    <citation type="journal article" date="2015" name="Genome Announc.">
        <title>Draft genome sequence of Talaromyces cellulolyticus strain Y-94, a source of lignocellulosic biomass-degrading enzymes.</title>
        <authorList>
            <person name="Fujii T."/>
            <person name="Koike H."/>
            <person name="Sawayama S."/>
            <person name="Yano S."/>
            <person name="Inoue H."/>
        </authorList>
    </citation>
    <scope>NUCLEOTIDE SEQUENCE [LARGE SCALE GENOMIC DNA]</scope>
    <source>
        <strain evidence="10">Y-94</strain>
    </source>
</reference>
<keyword evidence="7" id="KW-1015">Disulfide bond</keyword>
<keyword evidence="10" id="KW-1185">Reference proteome</keyword>
<dbReference type="PANTHER" id="PTHR33938:SF8">
    <property type="entry name" value="CARBOXYLIC ESTER HYDROLASE"/>
    <property type="match status" value="1"/>
</dbReference>
<dbReference type="GO" id="GO:0046872">
    <property type="term" value="F:metal ion binding"/>
    <property type="evidence" value="ECO:0007669"/>
    <property type="project" value="UniProtKB-KW"/>
</dbReference>
<organism evidence="9 10">
    <name type="scientific">Talaromyces pinophilus</name>
    <name type="common">Penicillium pinophilum</name>
    <dbReference type="NCBI Taxonomy" id="128442"/>
    <lineage>
        <taxon>Eukaryota</taxon>
        <taxon>Fungi</taxon>
        <taxon>Dikarya</taxon>
        <taxon>Ascomycota</taxon>
        <taxon>Pezizomycotina</taxon>
        <taxon>Eurotiomycetes</taxon>
        <taxon>Eurotiomycetidae</taxon>
        <taxon>Eurotiales</taxon>
        <taxon>Trichocomaceae</taxon>
        <taxon>Talaromyces</taxon>
        <taxon>Talaromyces sect. Talaromyces</taxon>
    </lineage>
</organism>
<keyword evidence="2" id="KW-0719">Serine esterase</keyword>
<keyword evidence="4" id="KW-0732">Signal</keyword>
<evidence type="ECO:0000313" key="9">
    <source>
        <dbReference type="EMBL" id="GAM41357.1"/>
    </source>
</evidence>
<dbReference type="PANTHER" id="PTHR33938">
    <property type="entry name" value="FERULOYL ESTERASE B-RELATED"/>
    <property type="match status" value="1"/>
</dbReference>
<name>A0A6V8HHU0_TALPI</name>
<dbReference type="AlphaFoldDB" id="A0A6V8HHU0"/>
<protein>
    <recommendedName>
        <fullName evidence="8">Carboxylic ester hydrolase</fullName>
        <ecNumber evidence="8">3.1.1.-</ecNumber>
    </recommendedName>
</protein>
<dbReference type="EC" id="3.1.1.-" evidence="8"/>
<evidence type="ECO:0000256" key="6">
    <source>
        <dbReference type="ARBA" id="ARBA00022837"/>
    </source>
</evidence>
<dbReference type="Proteomes" id="UP000053095">
    <property type="component" value="Unassembled WGS sequence"/>
</dbReference>
<dbReference type="Pfam" id="PF07519">
    <property type="entry name" value="Tannase"/>
    <property type="match status" value="1"/>
</dbReference>
<evidence type="ECO:0000256" key="8">
    <source>
        <dbReference type="RuleBase" id="RU361238"/>
    </source>
</evidence>
<accession>A0A6V8HHU0</accession>
<dbReference type="GO" id="GO:0030600">
    <property type="term" value="F:feruloyl esterase activity"/>
    <property type="evidence" value="ECO:0007669"/>
    <property type="project" value="UniProtKB-ARBA"/>
</dbReference>
<evidence type="ECO:0000256" key="4">
    <source>
        <dbReference type="ARBA" id="ARBA00022729"/>
    </source>
</evidence>
<evidence type="ECO:0000313" key="10">
    <source>
        <dbReference type="Proteomes" id="UP000053095"/>
    </source>
</evidence>
<gene>
    <name evidence="9" type="ORF">TCE0_042f14421</name>
</gene>
<dbReference type="EMBL" id="DF933838">
    <property type="protein sequence ID" value="GAM41357.1"/>
    <property type="molecule type" value="Genomic_DNA"/>
</dbReference>
<comment type="similarity">
    <text evidence="1 8">Belongs to the tannase family.</text>
</comment>
<comment type="caution">
    <text evidence="9">The sequence shown here is derived from an EMBL/GenBank/DDBJ whole genome shotgun (WGS) entry which is preliminary data.</text>
</comment>
<dbReference type="InterPro" id="IPR011118">
    <property type="entry name" value="Tannase/feruloyl_esterase"/>
</dbReference>
<dbReference type="InterPro" id="IPR029058">
    <property type="entry name" value="AB_hydrolase_fold"/>
</dbReference>
<keyword evidence="5 8" id="KW-0378">Hydrolase</keyword>